<dbReference type="InterPro" id="IPR050109">
    <property type="entry name" value="HTH-type_TetR-like_transc_reg"/>
</dbReference>
<dbReference type="InterPro" id="IPR004111">
    <property type="entry name" value="Repressor_TetR_C"/>
</dbReference>
<evidence type="ECO:0000256" key="5">
    <source>
        <dbReference type="PROSITE-ProRule" id="PRU00335"/>
    </source>
</evidence>
<keyword evidence="3 5" id="KW-0238">DNA-binding</keyword>
<dbReference type="GO" id="GO:0000976">
    <property type="term" value="F:transcription cis-regulatory region binding"/>
    <property type="evidence" value="ECO:0007669"/>
    <property type="project" value="TreeGrafter"/>
</dbReference>
<reference evidence="7" key="1">
    <citation type="submission" date="2022-01" db="EMBL/GenBank/DDBJ databases">
        <title>Genome-Based Taxonomic Classification of the Phylum Actinobacteria.</title>
        <authorList>
            <person name="Gao Y."/>
        </authorList>
    </citation>
    <scope>NUCLEOTIDE SEQUENCE</scope>
    <source>
        <strain evidence="7">KLBMP 8922</strain>
    </source>
</reference>
<accession>A0AA41PYD4</accession>
<organism evidence="7 8">
    <name type="scientific">Yinghuangia soli</name>
    <dbReference type="NCBI Taxonomy" id="2908204"/>
    <lineage>
        <taxon>Bacteria</taxon>
        <taxon>Bacillati</taxon>
        <taxon>Actinomycetota</taxon>
        <taxon>Actinomycetes</taxon>
        <taxon>Kitasatosporales</taxon>
        <taxon>Streptomycetaceae</taxon>
        <taxon>Yinghuangia</taxon>
    </lineage>
</organism>
<dbReference type="Pfam" id="PF02909">
    <property type="entry name" value="TetR_C_1"/>
    <property type="match status" value="1"/>
</dbReference>
<evidence type="ECO:0000256" key="4">
    <source>
        <dbReference type="ARBA" id="ARBA00023163"/>
    </source>
</evidence>
<dbReference type="SUPFAM" id="SSF48498">
    <property type="entry name" value="Tetracyclin repressor-like, C-terminal domain"/>
    <property type="match status" value="1"/>
</dbReference>
<dbReference type="SUPFAM" id="SSF46689">
    <property type="entry name" value="Homeodomain-like"/>
    <property type="match status" value="1"/>
</dbReference>
<keyword evidence="4" id="KW-0804">Transcription</keyword>
<evidence type="ECO:0000256" key="1">
    <source>
        <dbReference type="ARBA" id="ARBA00022491"/>
    </source>
</evidence>
<dbReference type="PROSITE" id="PS50977">
    <property type="entry name" value="HTH_TETR_2"/>
    <property type="match status" value="1"/>
</dbReference>
<dbReference type="InterPro" id="IPR001647">
    <property type="entry name" value="HTH_TetR"/>
</dbReference>
<evidence type="ECO:0000313" key="7">
    <source>
        <dbReference type="EMBL" id="MCF2527872.1"/>
    </source>
</evidence>
<feature type="DNA-binding region" description="H-T-H motif" evidence="5">
    <location>
        <begin position="31"/>
        <end position="50"/>
    </location>
</feature>
<dbReference type="RefSeq" id="WP_235052042.1">
    <property type="nucleotide sequence ID" value="NZ_JAKFHA010000005.1"/>
</dbReference>
<dbReference type="GO" id="GO:0003700">
    <property type="term" value="F:DNA-binding transcription factor activity"/>
    <property type="evidence" value="ECO:0007669"/>
    <property type="project" value="TreeGrafter"/>
</dbReference>
<dbReference type="Gene3D" id="1.10.357.10">
    <property type="entry name" value="Tetracycline Repressor, domain 2"/>
    <property type="match status" value="1"/>
</dbReference>
<keyword evidence="8" id="KW-1185">Reference proteome</keyword>
<keyword evidence="1" id="KW-0678">Repressor</keyword>
<dbReference type="PRINTS" id="PR00400">
    <property type="entry name" value="TETREPRESSOR"/>
</dbReference>
<sequence length="215" mass="23057">MGRPTNPLLSREAIALTALDLAAEEGPDALTMRALAARMGVRGPSLYNHISSKDDLLDAMTAQISREMDHSGLESDDWRSGLAAYARSYRQVFLRHHGILPVVARRPVQTPEALAGYDALARALVRWGLPDAETAEVSAAFDYLVLGSVLETYTAGFIRTPDGYRPEYPGLADSLEAADAAAPDGLAGLDERGFERGLRLLLDGLAVRLGPTPSA</sequence>
<dbReference type="InterPro" id="IPR003012">
    <property type="entry name" value="Tet_transcr_reg_TetR"/>
</dbReference>
<evidence type="ECO:0000259" key="6">
    <source>
        <dbReference type="PROSITE" id="PS50977"/>
    </source>
</evidence>
<evidence type="ECO:0000256" key="2">
    <source>
        <dbReference type="ARBA" id="ARBA00023015"/>
    </source>
</evidence>
<comment type="caution">
    <text evidence="7">The sequence shown here is derived from an EMBL/GenBank/DDBJ whole genome shotgun (WGS) entry which is preliminary data.</text>
</comment>
<proteinExistence type="predicted"/>
<dbReference type="PANTHER" id="PTHR30055:SF151">
    <property type="entry name" value="TRANSCRIPTIONAL REGULATORY PROTEIN"/>
    <property type="match status" value="1"/>
</dbReference>
<evidence type="ECO:0000313" key="8">
    <source>
        <dbReference type="Proteomes" id="UP001165378"/>
    </source>
</evidence>
<evidence type="ECO:0000256" key="3">
    <source>
        <dbReference type="ARBA" id="ARBA00023125"/>
    </source>
</evidence>
<name>A0AA41PYD4_9ACTN</name>
<dbReference type="AlphaFoldDB" id="A0AA41PYD4"/>
<dbReference type="InterPro" id="IPR036271">
    <property type="entry name" value="Tet_transcr_reg_TetR-rel_C_sf"/>
</dbReference>
<keyword evidence="2" id="KW-0805">Transcription regulation</keyword>
<feature type="domain" description="HTH tetR-type" evidence="6">
    <location>
        <begin position="8"/>
        <end position="68"/>
    </location>
</feature>
<protein>
    <submittedName>
        <fullName evidence="7">TetR/AcrR family transcriptional regulator C-terminal domain-containing protein</fullName>
    </submittedName>
</protein>
<dbReference type="EMBL" id="JAKFHA010000005">
    <property type="protein sequence ID" value="MCF2527872.1"/>
    <property type="molecule type" value="Genomic_DNA"/>
</dbReference>
<dbReference type="InterPro" id="IPR009057">
    <property type="entry name" value="Homeodomain-like_sf"/>
</dbReference>
<dbReference type="GO" id="GO:0046677">
    <property type="term" value="P:response to antibiotic"/>
    <property type="evidence" value="ECO:0007669"/>
    <property type="project" value="InterPro"/>
</dbReference>
<dbReference type="PANTHER" id="PTHR30055">
    <property type="entry name" value="HTH-TYPE TRANSCRIPTIONAL REGULATOR RUTR"/>
    <property type="match status" value="1"/>
</dbReference>
<dbReference type="GO" id="GO:0045892">
    <property type="term" value="P:negative regulation of DNA-templated transcription"/>
    <property type="evidence" value="ECO:0007669"/>
    <property type="project" value="InterPro"/>
</dbReference>
<gene>
    <name evidence="7" type="ORF">LZ495_11670</name>
</gene>
<dbReference type="Pfam" id="PF00440">
    <property type="entry name" value="TetR_N"/>
    <property type="match status" value="1"/>
</dbReference>
<dbReference type="Proteomes" id="UP001165378">
    <property type="component" value="Unassembled WGS sequence"/>
</dbReference>